<reference evidence="1" key="1">
    <citation type="submission" date="2020-07" db="EMBL/GenBank/DDBJ databases">
        <title>Multicomponent nature underlies the extraordinary mechanical properties of spider dragline silk.</title>
        <authorList>
            <person name="Kono N."/>
            <person name="Nakamura H."/>
            <person name="Mori M."/>
            <person name="Yoshida Y."/>
            <person name="Ohtoshi R."/>
            <person name="Malay A.D."/>
            <person name="Moran D.A.P."/>
            <person name="Tomita M."/>
            <person name="Numata K."/>
            <person name="Arakawa K."/>
        </authorList>
    </citation>
    <scope>NUCLEOTIDE SEQUENCE</scope>
</reference>
<keyword evidence="2" id="KW-1185">Reference proteome</keyword>
<name>A0A8X6HDD1_TRICU</name>
<evidence type="ECO:0000313" key="2">
    <source>
        <dbReference type="Proteomes" id="UP000887116"/>
    </source>
</evidence>
<protein>
    <submittedName>
        <fullName evidence="1">Uncharacterized protein</fullName>
    </submittedName>
</protein>
<dbReference type="Proteomes" id="UP000887116">
    <property type="component" value="Unassembled WGS sequence"/>
</dbReference>
<accession>A0A8X6HDD1</accession>
<gene>
    <name evidence="1" type="ORF">TNCT_466821</name>
</gene>
<proteinExistence type="predicted"/>
<evidence type="ECO:0000313" key="1">
    <source>
        <dbReference type="EMBL" id="GFR19925.1"/>
    </source>
</evidence>
<sequence>MIAGETKHSNSEEQITHLQLIKSGFEAKNTLIEGGVYRNFNDSSLHLLVENIRKLEFSNTYSENPFQNTEHLLFNQQQIKDAIRRLKTINH</sequence>
<dbReference type="AlphaFoldDB" id="A0A8X6HDD1"/>
<dbReference type="EMBL" id="BMAO01007977">
    <property type="protein sequence ID" value="GFR19925.1"/>
    <property type="molecule type" value="Genomic_DNA"/>
</dbReference>
<organism evidence="1 2">
    <name type="scientific">Trichonephila clavata</name>
    <name type="common">Joro spider</name>
    <name type="synonym">Nephila clavata</name>
    <dbReference type="NCBI Taxonomy" id="2740835"/>
    <lineage>
        <taxon>Eukaryota</taxon>
        <taxon>Metazoa</taxon>
        <taxon>Ecdysozoa</taxon>
        <taxon>Arthropoda</taxon>
        <taxon>Chelicerata</taxon>
        <taxon>Arachnida</taxon>
        <taxon>Araneae</taxon>
        <taxon>Araneomorphae</taxon>
        <taxon>Entelegynae</taxon>
        <taxon>Araneoidea</taxon>
        <taxon>Nephilidae</taxon>
        <taxon>Trichonephila</taxon>
    </lineage>
</organism>
<comment type="caution">
    <text evidence="1">The sequence shown here is derived from an EMBL/GenBank/DDBJ whole genome shotgun (WGS) entry which is preliminary data.</text>
</comment>